<proteinExistence type="predicted"/>
<keyword evidence="2" id="KW-1185">Reference proteome</keyword>
<gene>
    <name evidence="1" type="ORF">Pint_06822</name>
</gene>
<reference evidence="2" key="1">
    <citation type="journal article" date="2023" name="G3 (Bethesda)">
        <title>Genome assembly and association tests identify interacting loci associated with vigor, precocity, and sex in interspecific pistachio rootstocks.</title>
        <authorList>
            <person name="Palmer W."/>
            <person name="Jacygrad E."/>
            <person name="Sagayaradj S."/>
            <person name="Cavanaugh K."/>
            <person name="Han R."/>
            <person name="Bertier L."/>
            <person name="Beede B."/>
            <person name="Kafkas S."/>
            <person name="Golino D."/>
            <person name="Preece J."/>
            <person name="Michelmore R."/>
        </authorList>
    </citation>
    <scope>NUCLEOTIDE SEQUENCE [LARGE SCALE GENOMIC DNA]</scope>
</reference>
<evidence type="ECO:0000313" key="2">
    <source>
        <dbReference type="Proteomes" id="UP001163603"/>
    </source>
</evidence>
<dbReference type="EMBL" id="CM047745">
    <property type="protein sequence ID" value="KAJ0024726.1"/>
    <property type="molecule type" value="Genomic_DNA"/>
</dbReference>
<dbReference type="Proteomes" id="UP001163603">
    <property type="component" value="Chromosome 10"/>
</dbReference>
<accession>A0ACC0XT93</accession>
<sequence length="85" mass="10216">MISTQPYIFNIELGLIWTKIKHWVELFFNVKGIAINSHQLLKNDKRMRLIIGDTIHYIYIIIMLQHGYSIPPLRKFFFKNLNQNI</sequence>
<protein>
    <submittedName>
        <fullName evidence="1">Uncharacterized protein</fullName>
    </submittedName>
</protein>
<organism evidence="1 2">
    <name type="scientific">Pistacia integerrima</name>
    <dbReference type="NCBI Taxonomy" id="434235"/>
    <lineage>
        <taxon>Eukaryota</taxon>
        <taxon>Viridiplantae</taxon>
        <taxon>Streptophyta</taxon>
        <taxon>Embryophyta</taxon>
        <taxon>Tracheophyta</taxon>
        <taxon>Spermatophyta</taxon>
        <taxon>Magnoliopsida</taxon>
        <taxon>eudicotyledons</taxon>
        <taxon>Gunneridae</taxon>
        <taxon>Pentapetalae</taxon>
        <taxon>rosids</taxon>
        <taxon>malvids</taxon>
        <taxon>Sapindales</taxon>
        <taxon>Anacardiaceae</taxon>
        <taxon>Pistacia</taxon>
    </lineage>
</organism>
<comment type="caution">
    <text evidence="1">The sequence shown here is derived from an EMBL/GenBank/DDBJ whole genome shotgun (WGS) entry which is preliminary data.</text>
</comment>
<evidence type="ECO:0000313" key="1">
    <source>
        <dbReference type="EMBL" id="KAJ0024726.1"/>
    </source>
</evidence>
<name>A0ACC0XT93_9ROSI</name>